<dbReference type="Gene3D" id="1.20.1050.10">
    <property type="match status" value="1"/>
</dbReference>
<dbReference type="SUPFAM" id="SSF47616">
    <property type="entry name" value="GST C-terminal domain-like"/>
    <property type="match status" value="1"/>
</dbReference>
<dbReference type="PANTHER" id="PTHR11571">
    <property type="entry name" value="GLUTATHIONE S-TRANSFERASE"/>
    <property type="match status" value="1"/>
</dbReference>
<comment type="caution">
    <text evidence="6">The sequence shown here is derived from an EMBL/GenBank/DDBJ whole genome shotgun (WGS) entry which is preliminary data.</text>
</comment>
<dbReference type="OrthoDB" id="414243at2759"/>
<dbReference type="GO" id="GO:0004364">
    <property type="term" value="F:glutathione transferase activity"/>
    <property type="evidence" value="ECO:0007669"/>
    <property type="project" value="UniProtKB-EC"/>
</dbReference>
<reference evidence="6 7" key="1">
    <citation type="submission" date="2020-08" db="EMBL/GenBank/DDBJ databases">
        <authorList>
            <person name="Hejnol A."/>
        </authorList>
    </citation>
    <scope>NUCLEOTIDE SEQUENCE [LARGE SCALE GENOMIC DNA]</scope>
</reference>
<dbReference type="InterPro" id="IPR036249">
    <property type="entry name" value="Thioredoxin-like_sf"/>
</dbReference>
<dbReference type="InterPro" id="IPR004046">
    <property type="entry name" value="GST_C"/>
</dbReference>
<evidence type="ECO:0000259" key="4">
    <source>
        <dbReference type="PROSITE" id="PS50404"/>
    </source>
</evidence>
<dbReference type="InterPro" id="IPR050213">
    <property type="entry name" value="GST_superfamily"/>
</dbReference>
<dbReference type="CDD" id="cd03192">
    <property type="entry name" value="GST_C_Sigma_like"/>
    <property type="match status" value="1"/>
</dbReference>
<dbReference type="InterPro" id="IPR004045">
    <property type="entry name" value="Glutathione_S-Trfase_N"/>
</dbReference>
<dbReference type="SFLD" id="SFLDS00019">
    <property type="entry name" value="Glutathione_Transferase_(cytos"/>
    <property type="match status" value="1"/>
</dbReference>
<keyword evidence="7" id="KW-1185">Reference proteome</keyword>
<evidence type="ECO:0000256" key="1">
    <source>
        <dbReference type="ARBA" id="ARBA00012452"/>
    </source>
</evidence>
<dbReference type="PROSITE" id="PS50405">
    <property type="entry name" value="GST_CTER"/>
    <property type="match status" value="1"/>
</dbReference>
<sequence length="197" mass="22578">MESKGDVARWFFTMHSIPFIDNRVPMQNWLSDSRFAKNTPFGDLPVLEVDGVTICQHRAIGRLLAKRLGYYGKGDIEQAKIDMIVDCISDIMDHCVVIHFYMEEGPQKQKDLSEFLNKTLPQGIENLSKLLDQNKQGMGFVGDSLTWADFEFASQFSWLEGFGHNANLSTKMKSLMNTVFNIPQIQEYCSKHTKHSY</sequence>
<keyword evidence="2" id="KW-0808">Transferase</keyword>
<evidence type="ECO:0000256" key="3">
    <source>
        <dbReference type="ARBA" id="ARBA00047960"/>
    </source>
</evidence>
<dbReference type="FunFam" id="1.20.1050.10:FF:000030">
    <property type="entry name" value="Glutathione S-transferase S1"/>
    <property type="match status" value="1"/>
</dbReference>
<name>A0A7I8VVM0_9ANNE</name>
<dbReference type="Proteomes" id="UP000549394">
    <property type="component" value="Unassembled WGS sequence"/>
</dbReference>
<dbReference type="InterPro" id="IPR010987">
    <property type="entry name" value="Glutathione-S-Trfase_C-like"/>
</dbReference>
<gene>
    <name evidence="6" type="ORF">DGYR_LOCUS8395</name>
</gene>
<evidence type="ECO:0000313" key="6">
    <source>
        <dbReference type="EMBL" id="CAD5120282.1"/>
    </source>
</evidence>
<dbReference type="GO" id="GO:0006749">
    <property type="term" value="P:glutathione metabolic process"/>
    <property type="evidence" value="ECO:0007669"/>
    <property type="project" value="TreeGrafter"/>
</dbReference>
<evidence type="ECO:0000259" key="5">
    <source>
        <dbReference type="PROSITE" id="PS50405"/>
    </source>
</evidence>
<dbReference type="Pfam" id="PF14497">
    <property type="entry name" value="GST_C_3"/>
    <property type="match status" value="1"/>
</dbReference>
<dbReference type="SUPFAM" id="SSF52833">
    <property type="entry name" value="Thioredoxin-like"/>
    <property type="match status" value="1"/>
</dbReference>
<dbReference type="InterPro" id="IPR036282">
    <property type="entry name" value="Glutathione-S-Trfase_C_sf"/>
</dbReference>
<dbReference type="InterPro" id="IPR040079">
    <property type="entry name" value="Glutathione_S-Trfase"/>
</dbReference>
<feature type="domain" description="GST N-terminal" evidence="4">
    <location>
        <begin position="1"/>
        <end position="72"/>
    </location>
</feature>
<dbReference type="EC" id="2.5.1.18" evidence="1"/>
<feature type="domain" description="GST C-terminal" evidence="5">
    <location>
        <begin position="74"/>
        <end position="197"/>
    </location>
</feature>
<comment type="catalytic activity">
    <reaction evidence="3">
        <text>RX + glutathione = an S-substituted glutathione + a halide anion + H(+)</text>
        <dbReference type="Rhea" id="RHEA:16437"/>
        <dbReference type="ChEBI" id="CHEBI:15378"/>
        <dbReference type="ChEBI" id="CHEBI:16042"/>
        <dbReference type="ChEBI" id="CHEBI:17792"/>
        <dbReference type="ChEBI" id="CHEBI:57925"/>
        <dbReference type="ChEBI" id="CHEBI:90779"/>
        <dbReference type="EC" id="2.5.1.18"/>
    </reaction>
</comment>
<evidence type="ECO:0000313" key="7">
    <source>
        <dbReference type="Proteomes" id="UP000549394"/>
    </source>
</evidence>
<evidence type="ECO:0000256" key="2">
    <source>
        <dbReference type="ARBA" id="ARBA00022679"/>
    </source>
</evidence>
<dbReference type="AlphaFoldDB" id="A0A7I8VVM0"/>
<proteinExistence type="predicted"/>
<dbReference type="PROSITE" id="PS50404">
    <property type="entry name" value="GST_NTER"/>
    <property type="match status" value="1"/>
</dbReference>
<dbReference type="CDD" id="cd03039">
    <property type="entry name" value="GST_N_Sigma_like"/>
    <property type="match status" value="1"/>
</dbReference>
<protein>
    <recommendedName>
        <fullName evidence="1">glutathione transferase</fullName>
        <ecNumber evidence="1">2.5.1.18</ecNumber>
    </recommendedName>
</protein>
<dbReference type="PANTHER" id="PTHR11571:SF224">
    <property type="entry name" value="HEMATOPOIETIC PROSTAGLANDIN D SYNTHASE"/>
    <property type="match status" value="1"/>
</dbReference>
<organism evidence="6 7">
    <name type="scientific">Dimorphilus gyrociliatus</name>
    <dbReference type="NCBI Taxonomy" id="2664684"/>
    <lineage>
        <taxon>Eukaryota</taxon>
        <taxon>Metazoa</taxon>
        <taxon>Spiralia</taxon>
        <taxon>Lophotrochozoa</taxon>
        <taxon>Annelida</taxon>
        <taxon>Polychaeta</taxon>
        <taxon>Polychaeta incertae sedis</taxon>
        <taxon>Dinophilidae</taxon>
        <taxon>Dimorphilus</taxon>
    </lineage>
</organism>
<dbReference type="EMBL" id="CAJFCJ010000012">
    <property type="protein sequence ID" value="CAD5120282.1"/>
    <property type="molecule type" value="Genomic_DNA"/>
</dbReference>
<accession>A0A7I8VVM0</accession>
<dbReference type="Gene3D" id="3.40.30.10">
    <property type="entry name" value="Glutaredoxin"/>
    <property type="match status" value="1"/>
</dbReference>